<evidence type="ECO:0000259" key="14">
    <source>
        <dbReference type="Pfam" id="PF01467"/>
    </source>
</evidence>
<reference evidence="15" key="1">
    <citation type="submission" date="2020-04" db="EMBL/GenBank/DDBJ databases">
        <title>Deep metagenomics examines the oral microbiome during advanced dental caries in children, revealing novel taxa and co-occurrences with host molecules.</title>
        <authorList>
            <person name="Baker J.L."/>
            <person name="Morton J.T."/>
            <person name="Dinis M."/>
            <person name="Alvarez R."/>
            <person name="Tran N.C."/>
            <person name="Knight R."/>
            <person name="Edlund A."/>
        </authorList>
    </citation>
    <scope>NUCLEOTIDE SEQUENCE</scope>
    <source>
        <strain evidence="15">JCVI_32_bin.14</strain>
    </source>
</reference>
<dbReference type="InterPro" id="IPR029056">
    <property type="entry name" value="Ribokinase-like"/>
</dbReference>
<comment type="caution">
    <text evidence="15">The sequence shown here is derived from an EMBL/GenBank/DDBJ whole genome shotgun (WGS) entry which is preliminary data.</text>
</comment>
<dbReference type="InterPro" id="IPR004821">
    <property type="entry name" value="Cyt_trans-like"/>
</dbReference>
<dbReference type="InterPro" id="IPR023030">
    <property type="entry name" value="Bifunc_HldE"/>
</dbReference>
<comment type="pathway">
    <text evidence="12">Nucleotide-sugar biosynthesis; ADP-L-glycero-beta-D-manno-heptose biosynthesis; ADP-L-glycero-beta-D-manno-heptose from D-glycero-beta-D-manno-heptose 7-phosphate: step 3/4.</text>
</comment>
<feature type="region of interest" description="Cytidylyltransferase" evidence="12">
    <location>
        <begin position="358"/>
        <end position="484"/>
    </location>
</feature>
<dbReference type="GO" id="GO:0005524">
    <property type="term" value="F:ATP binding"/>
    <property type="evidence" value="ECO:0007669"/>
    <property type="project" value="UniProtKB-UniRule"/>
</dbReference>
<evidence type="ECO:0000259" key="13">
    <source>
        <dbReference type="Pfam" id="PF00294"/>
    </source>
</evidence>
<gene>
    <name evidence="15" type="primary">rfaE2</name>
    <name evidence="12" type="synonym">hldE</name>
    <name evidence="15" type="ORF">HXL70_03845</name>
</gene>
<dbReference type="GO" id="GO:0033786">
    <property type="term" value="F:heptose-1-phosphate adenylyltransferase activity"/>
    <property type="evidence" value="ECO:0007669"/>
    <property type="project" value="UniProtKB-UniRule"/>
</dbReference>
<evidence type="ECO:0000256" key="9">
    <source>
        <dbReference type="ARBA" id="ARBA00023268"/>
    </source>
</evidence>
<dbReference type="Gene3D" id="3.40.50.620">
    <property type="entry name" value="HUPs"/>
    <property type="match status" value="1"/>
</dbReference>
<evidence type="ECO:0000256" key="4">
    <source>
        <dbReference type="ARBA" id="ARBA00022679"/>
    </source>
</evidence>
<dbReference type="EMBL" id="JABZMK010000012">
    <property type="protein sequence ID" value="MBF1129163.1"/>
    <property type="molecule type" value="Genomic_DNA"/>
</dbReference>
<comment type="function">
    <text evidence="2 12">Catalyzes the ADP transfer from ATP to D-glycero-beta-D-manno-heptose 1-phosphate, yielding ADP-D-glycero-beta-D-manno-heptose.</text>
</comment>
<comment type="pathway">
    <text evidence="12">Nucleotide-sugar biosynthesis; ADP-L-glycero-beta-D-manno-heptose biosynthesis; ADP-L-glycero-beta-D-manno-heptose from D-glycero-beta-D-manno-heptose 7-phosphate: step 1/4.</text>
</comment>
<feature type="domain" description="Cytidyltransferase-like" evidence="14">
    <location>
        <begin position="358"/>
        <end position="462"/>
    </location>
</feature>
<comment type="pathway">
    <text evidence="3">Bacterial outer membrane biogenesis; LPS core biosynthesis.</text>
</comment>
<dbReference type="Pfam" id="PF01467">
    <property type="entry name" value="CTP_transf_like"/>
    <property type="match status" value="1"/>
</dbReference>
<protein>
    <recommendedName>
        <fullName evidence="12">Bifunctional protein HldE</fullName>
    </recommendedName>
    <domain>
        <recommendedName>
            <fullName evidence="12">D-beta-D-heptose 7-phosphate kinase</fullName>
            <ecNumber evidence="12">2.7.1.167</ecNumber>
        </recommendedName>
        <alternativeName>
            <fullName evidence="12">D-beta-D-heptose 7-phosphotransferase</fullName>
        </alternativeName>
        <alternativeName>
            <fullName evidence="12">D-glycero-beta-D-manno-heptose-7-phosphate kinase</fullName>
        </alternativeName>
    </domain>
    <domain>
        <recommendedName>
            <fullName evidence="12">D-beta-D-heptose 1-phosphate adenylyltransferase</fullName>
            <ecNumber evidence="12">2.7.7.70</ecNumber>
        </recommendedName>
        <alternativeName>
            <fullName evidence="12">D-glycero-beta-D-manno-heptose 1-phosphate adenylyltransferase</fullName>
        </alternativeName>
    </domain>
</protein>
<dbReference type="Proteomes" id="UP000757890">
    <property type="component" value="Unassembled WGS sequence"/>
</dbReference>
<feature type="domain" description="Carbohydrate kinase PfkB" evidence="13">
    <location>
        <begin position="17"/>
        <end position="313"/>
    </location>
</feature>
<keyword evidence="7 12" id="KW-0418">Kinase</keyword>
<dbReference type="SUPFAM" id="SSF52374">
    <property type="entry name" value="Nucleotidylyl transferase"/>
    <property type="match status" value="1"/>
</dbReference>
<dbReference type="InterPro" id="IPR011611">
    <property type="entry name" value="PfkB_dom"/>
</dbReference>
<keyword evidence="8 12" id="KW-0067">ATP-binding</keyword>
<keyword evidence="9 12" id="KW-0511">Multifunctional enzyme</keyword>
<evidence type="ECO:0000313" key="15">
    <source>
        <dbReference type="EMBL" id="MBF1129163.1"/>
    </source>
</evidence>
<name>A0A930B9Q8_9FIRM</name>
<comment type="catalytic activity">
    <reaction evidence="12">
        <text>D-glycero-beta-D-manno-heptose 7-phosphate + ATP = D-glycero-beta-D-manno-heptose 1,7-bisphosphate + ADP + H(+)</text>
        <dbReference type="Rhea" id="RHEA:27473"/>
        <dbReference type="ChEBI" id="CHEBI:15378"/>
        <dbReference type="ChEBI" id="CHEBI:30616"/>
        <dbReference type="ChEBI" id="CHEBI:60204"/>
        <dbReference type="ChEBI" id="CHEBI:60208"/>
        <dbReference type="ChEBI" id="CHEBI:456216"/>
        <dbReference type="EC" id="2.7.1.167"/>
    </reaction>
</comment>
<comment type="catalytic activity">
    <reaction evidence="11 12">
        <text>D-glycero-beta-D-manno-heptose 1-phosphate + ATP + H(+) = ADP-D-glycero-beta-D-manno-heptose + diphosphate</text>
        <dbReference type="Rhea" id="RHEA:27465"/>
        <dbReference type="ChEBI" id="CHEBI:15378"/>
        <dbReference type="ChEBI" id="CHEBI:30616"/>
        <dbReference type="ChEBI" id="CHEBI:33019"/>
        <dbReference type="ChEBI" id="CHEBI:59967"/>
        <dbReference type="ChEBI" id="CHEBI:61593"/>
        <dbReference type="EC" id="2.7.7.70"/>
    </reaction>
</comment>
<dbReference type="EC" id="2.7.1.167" evidence="12"/>
<comment type="subunit">
    <text evidence="12">Homodimer.</text>
</comment>
<dbReference type="GO" id="GO:0016773">
    <property type="term" value="F:phosphotransferase activity, alcohol group as acceptor"/>
    <property type="evidence" value="ECO:0007669"/>
    <property type="project" value="InterPro"/>
</dbReference>
<dbReference type="NCBIfam" id="TIGR02199">
    <property type="entry name" value="rfaE_dom_II"/>
    <property type="match status" value="1"/>
</dbReference>
<keyword evidence="10 12" id="KW-0119">Carbohydrate metabolism</keyword>
<evidence type="ECO:0000256" key="12">
    <source>
        <dbReference type="HAMAP-Rule" id="MF_01603"/>
    </source>
</evidence>
<dbReference type="AlphaFoldDB" id="A0A930B9Q8"/>
<evidence type="ECO:0000256" key="1">
    <source>
        <dbReference type="ARBA" id="ARBA00002319"/>
    </source>
</evidence>
<dbReference type="PANTHER" id="PTHR46969">
    <property type="entry name" value="BIFUNCTIONAL PROTEIN HLDE"/>
    <property type="match status" value="1"/>
</dbReference>
<evidence type="ECO:0000313" key="16">
    <source>
        <dbReference type="Proteomes" id="UP000757890"/>
    </source>
</evidence>
<organism evidence="15 16">
    <name type="scientific">Dialister invisus</name>
    <dbReference type="NCBI Taxonomy" id="218538"/>
    <lineage>
        <taxon>Bacteria</taxon>
        <taxon>Bacillati</taxon>
        <taxon>Bacillota</taxon>
        <taxon>Negativicutes</taxon>
        <taxon>Veillonellales</taxon>
        <taxon>Veillonellaceae</taxon>
        <taxon>Dialister</taxon>
    </lineage>
</organism>
<dbReference type="EC" id="2.7.7.70" evidence="12"/>
<dbReference type="CDD" id="cd01172">
    <property type="entry name" value="RfaE_like"/>
    <property type="match status" value="1"/>
</dbReference>
<evidence type="ECO:0000256" key="6">
    <source>
        <dbReference type="ARBA" id="ARBA00022741"/>
    </source>
</evidence>
<dbReference type="PANTHER" id="PTHR46969:SF1">
    <property type="entry name" value="BIFUNCTIONAL PROTEIN HLDE"/>
    <property type="match status" value="1"/>
</dbReference>
<evidence type="ECO:0000256" key="8">
    <source>
        <dbReference type="ARBA" id="ARBA00022840"/>
    </source>
</evidence>
<dbReference type="InterPro" id="IPR014729">
    <property type="entry name" value="Rossmann-like_a/b/a_fold"/>
</dbReference>
<evidence type="ECO:0000256" key="11">
    <source>
        <dbReference type="ARBA" id="ARBA00047428"/>
    </source>
</evidence>
<dbReference type="InterPro" id="IPR011913">
    <property type="entry name" value="RfaE_dom_I"/>
</dbReference>
<comment type="similarity">
    <text evidence="12">In the C-terminal section; belongs to the cytidylyltransferase family.</text>
</comment>
<feature type="region of interest" description="Ribokinase" evidence="12">
    <location>
        <begin position="1"/>
        <end position="332"/>
    </location>
</feature>
<evidence type="ECO:0000256" key="7">
    <source>
        <dbReference type="ARBA" id="ARBA00022777"/>
    </source>
</evidence>
<proteinExistence type="inferred from homology"/>
<evidence type="ECO:0000256" key="2">
    <source>
        <dbReference type="ARBA" id="ARBA00003753"/>
    </source>
</evidence>
<accession>A0A930B9Q8</accession>
<dbReference type="InterPro" id="IPR002173">
    <property type="entry name" value="Carboh/pur_kinase_PfkB_CS"/>
</dbReference>
<keyword evidence="4 12" id="KW-0808">Transferase</keyword>
<sequence>MKIGGERFLREDIKNIKVAVIGDIMLDRYISGNVERISPEAPVPINLVKSQRNVLGGAANTAANLSSLGGQVFIAGMRGNDRDGDTLSELLRAAGIDDTGVIVSEEYSTTTKVRILGARQQMMRLDFEERCNPDDKVCKYILKWLDQLLQQRVGSIVLSDYGKGMITEQLAQTIIKKGKEYDVPVLIDPKGCDWTKYRGAYGITPNIKELSDVAGFVINNNDSDIERIGRKVRETFQIENIFVTRSEKGITCINKNGSAHCASVAQDVFDVSGAGDTVMAILAAATAVNLDMITALELANTAAGIAVSRVGTYPVGHTEMIDAWCGSNMMRTAYIPISWEEAKSKVDAWKSQGETVVFTNGCFDILHKGHITYLQQAAALGEHLIIGLNADESVKKLKGEGRPVNSESDRAFMLNSLRFVDEVVIFNEETPLELLKCLEPDILVKGGDYSVEDVIGKEYAGEVRILPFVKGYSTTQIINKILGK</sequence>
<feature type="active site" evidence="12">
    <location>
        <position position="276"/>
    </location>
</feature>
<keyword evidence="5 12" id="KW-0548">Nucleotidyltransferase</keyword>
<dbReference type="GO" id="GO:0005829">
    <property type="term" value="C:cytosol"/>
    <property type="evidence" value="ECO:0007669"/>
    <property type="project" value="TreeGrafter"/>
</dbReference>
<feature type="binding site" evidence="12">
    <location>
        <begin position="206"/>
        <end position="209"/>
    </location>
    <ligand>
        <name>ATP</name>
        <dbReference type="ChEBI" id="CHEBI:30616"/>
    </ligand>
</feature>
<keyword evidence="6 12" id="KW-0547">Nucleotide-binding</keyword>
<evidence type="ECO:0000256" key="10">
    <source>
        <dbReference type="ARBA" id="ARBA00023277"/>
    </source>
</evidence>
<comment type="function">
    <text evidence="1 12">Catalyzes the phosphorylation of D-glycero-D-manno-heptose 7-phosphate at the C-1 position to selectively form D-glycero-beta-D-manno-heptose-1,7-bisphosphate.</text>
</comment>
<evidence type="ECO:0000256" key="3">
    <source>
        <dbReference type="ARBA" id="ARBA00004713"/>
    </source>
</evidence>
<dbReference type="Pfam" id="PF00294">
    <property type="entry name" value="PfkB"/>
    <property type="match status" value="1"/>
</dbReference>
<dbReference type="Gene3D" id="3.40.1190.20">
    <property type="match status" value="1"/>
</dbReference>
<comment type="similarity">
    <text evidence="12">In the N-terminal section; belongs to the carbohydrate kinase PfkB family.</text>
</comment>
<evidence type="ECO:0000256" key="5">
    <source>
        <dbReference type="ARBA" id="ARBA00022695"/>
    </source>
</evidence>
<dbReference type="NCBIfam" id="TIGR00125">
    <property type="entry name" value="cyt_tran_rel"/>
    <property type="match status" value="1"/>
</dbReference>
<dbReference type="SUPFAM" id="SSF53613">
    <property type="entry name" value="Ribokinase-like"/>
    <property type="match status" value="1"/>
</dbReference>
<dbReference type="InterPro" id="IPR011914">
    <property type="entry name" value="RfaE_dom_II"/>
</dbReference>
<dbReference type="PROSITE" id="PS00583">
    <property type="entry name" value="PFKB_KINASES_1"/>
    <property type="match status" value="1"/>
</dbReference>
<dbReference type="HAMAP" id="MF_01603">
    <property type="entry name" value="HldE"/>
    <property type="match status" value="1"/>
</dbReference>
<dbReference type="GO" id="GO:0033785">
    <property type="term" value="F:heptose 7-phosphate kinase activity"/>
    <property type="evidence" value="ECO:0007669"/>
    <property type="project" value="UniProtKB-UniRule"/>
</dbReference>